<evidence type="ECO:0000256" key="1">
    <source>
        <dbReference type="ARBA" id="ARBA00004141"/>
    </source>
</evidence>
<evidence type="ECO:0000256" key="2">
    <source>
        <dbReference type="ARBA" id="ARBA00004502"/>
    </source>
</evidence>
<comment type="subcellular location">
    <subcellularLocation>
        <location evidence="2">Lipid droplet</location>
    </subcellularLocation>
    <subcellularLocation>
        <location evidence="1">Membrane</location>
        <topology evidence="1">Multi-pass membrane protein</topology>
    </subcellularLocation>
</comment>
<evidence type="ECO:0000256" key="7">
    <source>
        <dbReference type="ARBA" id="ARBA00023136"/>
    </source>
</evidence>
<keyword evidence="10" id="KW-1185">Reference proteome</keyword>
<evidence type="ECO:0000313" key="10">
    <source>
        <dbReference type="Proteomes" id="UP000824890"/>
    </source>
</evidence>
<evidence type="ECO:0000313" key="9">
    <source>
        <dbReference type="EMBL" id="KAH0931233.1"/>
    </source>
</evidence>
<keyword evidence="6 8" id="KW-1133">Transmembrane helix</keyword>
<dbReference type="PANTHER" id="PTHR33203:SF22">
    <property type="entry name" value="GLYCINE-RICH PROTEIN 20-RELATED"/>
    <property type="match status" value="1"/>
</dbReference>
<feature type="transmembrane region" description="Helical" evidence="8">
    <location>
        <begin position="145"/>
        <end position="163"/>
    </location>
</feature>
<proteinExistence type="inferred from homology"/>
<dbReference type="Proteomes" id="UP000824890">
    <property type="component" value="Unassembled WGS sequence"/>
</dbReference>
<reference evidence="9 10" key="1">
    <citation type="submission" date="2021-05" db="EMBL/GenBank/DDBJ databases">
        <title>Genome Assembly of Synthetic Allotetraploid Brassica napus Reveals Homoeologous Exchanges between Subgenomes.</title>
        <authorList>
            <person name="Davis J.T."/>
        </authorList>
    </citation>
    <scope>NUCLEOTIDE SEQUENCE [LARGE SCALE GENOMIC DNA]</scope>
    <source>
        <strain evidence="10">cv. Da-Ae</strain>
        <tissue evidence="9">Seedling</tissue>
    </source>
</reference>
<accession>A0ABQ8DPR6</accession>
<keyword evidence="7 8" id="KW-0472">Membrane</keyword>
<evidence type="ECO:0000256" key="4">
    <source>
        <dbReference type="ARBA" id="ARBA00022677"/>
    </source>
</evidence>
<dbReference type="InterPro" id="IPR000136">
    <property type="entry name" value="Oleosin"/>
</dbReference>
<evidence type="ECO:0000256" key="3">
    <source>
        <dbReference type="ARBA" id="ARBA00010858"/>
    </source>
</evidence>
<dbReference type="Pfam" id="PF01277">
    <property type="entry name" value="Oleosin"/>
    <property type="match status" value="2"/>
</dbReference>
<dbReference type="PANTHER" id="PTHR33203">
    <property type="entry name" value="OLEOSIN"/>
    <property type="match status" value="1"/>
</dbReference>
<comment type="caution">
    <text evidence="9">The sequence shown here is derived from an EMBL/GenBank/DDBJ whole genome shotgun (WGS) entry which is preliminary data.</text>
</comment>
<evidence type="ECO:0000256" key="6">
    <source>
        <dbReference type="ARBA" id="ARBA00022989"/>
    </source>
</evidence>
<evidence type="ECO:0000256" key="8">
    <source>
        <dbReference type="SAM" id="Phobius"/>
    </source>
</evidence>
<gene>
    <name evidence="9" type="ORF">HID58_008350</name>
</gene>
<organism evidence="9 10">
    <name type="scientific">Brassica napus</name>
    <name type="common">Rape</name>
    <dbReference type="NCBI Taxonomy" id="3708"/>
    <lineage>
        <taxon>Eukaryota</taxon>
        <taxon>Viridiplantae</taxon>
        <taxon>Streptophyta</taxon>
        <taxon>Embryophyta</taxon>
        <taxon>Tracheophyta</taxon>
        <taxon>Spermatophyta</taxon>
        <taxon>Magnoliopsida</taxon>
        <taxon>eudicotyledons</taxon>
        <taxon>Gunneridae</taxon>
        <taxon>Pentapetalae</taxon>
        <taxon>rosids</taxon>
        <taxon>malvids</taxon>
        <taxon>Brassicales</taxon>
        <taxon>Brassicaceae</taxon>
        <taxon>Brassiceae</taxon>
        <taxon>Brassica</taxon>
    </lineage>
</organism>
<evidence type="ECO:0000256" key="5">
    <source>
        <dbReference type="ARBA" id="ARBA00022692"/>
    </source>
</evidence>
<sequence>MGLLKKKHEKHSHPTFKGFLTAVLATIAAMFLLLLAGLSLAGTAVAFIATMPLFVVFSPVLVPAGITTGLLAMGLATSGGSGLTALSIMSWLKKLTVKELPKIPGQTLVTGVLQPTLRGFLTAVLATHAAVFLLVLAGLSLSGTAVAFIATMPLFVVFSPVLVPAGITTGLLAMGLAASGGSGLTALSIISWLYKYLTLTKDYLLSYTHAKYFRKLNT</sequence>
<evidence type="ECO:0008006" key="11">
    <source>
        <dbReference type="Google" id="ProtNLM"/>
    </source>
</evidence>
<name>A0ABQ8DPR6_BRANA</name>
<protein>
    <recommendedName>
        <fullName evidence="11">Oleosin</fullName>
    </recommendedName>
</protein>
<feature type="transmembrane region" description="Helical" evidence="8">
    <location>
        <begin position="120"/>
        <end position="139"/>
    </location>
</feature>
<dbReference type="EMBL" id="JAGKQM010000003">
    <property type="protein sequence ID" value="KAH0931233.1"/>
    <property type="molecule type" value="Genomic_DNA"/>
</dbReference>
<keyword evidence="5 8" id="KW-0812">Transmembrane</keyword>
<keyword evidence="4" id="KW-0551">Lipid droplet</keyword>
<comment type="similarity">
    <text evidence="3">Belongs to the oleosin family.</text>
</comment>
<feature type="transmembrane region" description="Helical" evidence="8">
    <location>
        <begin position="170"/>
        <end position="194"/>
    </location>
</feature>